<evidence type="ECO:0000259" key="3">
    <source>
        <dbReference type="Pfam" id="PF06863"/>
    </source>
</evidence>
<dbReference type="InterPro" id="IPR037049">
    <property type="entry name" value="DUF1214_C_sf"/>
</dbReference>
<dbReference type="Gene3D" id="2.60.120.600">
    <property type="entry name" value="Domain of unknown function DUF1214, C-terminal domain"/>
    <property type="match status" value="1"/>
</dbReference>
<dbReference type="PANTHER" id="PTHR36509:SF2">
    <property type="entry name" value="BLL3101 PROTEIN"/>
    <property type="match status" value="1"/>
</dbReference>
<feature type="domain" description="DUF1254" evidence="3">
    <location>
        <begin position="54"/>
        <end position="108"/>
    </location>
</feature>
<dbReference type="InterPro" id="IPR010679">
    <property type="entry name" value="DUF1254"/>
</dbReference>
<feature type="signal peptide" evidence="1">
    <location>
        <begin position="1"/>
        <end position="25"/>
    </location>
</feature>
<reference evidence="5" key="1">
    <citation type="submission" date="2017-11" db="EMBL/GenBank/DDBJ databases">
        <authorList>
            <person name="Kuznetsova I."/>
            <person name="Sazanova A."/>
            <person name="Chirak E."/>
            <person name="Safronova V."/>
            <person name="Willems A."/>
        </authorList>
    </citation>
    <scope>NUCLEOTIDE SEQUENCE [LARGE SCALE GENOMIC DNA]</scope>
    <source>
        <strain evidence="5">PEPV15</strain>
    </source>
</reference>
<accession>A0A2P7AUQ2</accession>
<evidence type="ECO:0000313" key="4">
    <source>
        <dbReference type="EMBL" id="PSH57931.1"/>
    </source>
</evidence>
<dbReference type="Pfam" id="PF06863">
    <property type="entry name" value="DUF1254"/>
    <property type="match status" value="1"/>
</dbReference>
<evidence type="ECO:0000256" key="1">
    <source>
        <dbReference type="SAM" id="SignalP"/>
    </source>
</evidence>
<dbReference type="Proteomes" id="UP000241158">
    <property type="component" value="Unassembled WGS sequence"/>
</dbReference>
<dbReference type="OrthoDB" id="9777345at2"/>
<feature type="domain" description="DUF1214" evidence="2">
    <location>
        <begin position="240"/>
        <end position="324"/>
    </location>
</feature>
<keyword evidence="5" id="KW-1185">Reference proteome</keyword>
<keyword evidence="1" id="KW-0732">Signal</keyword>
<evidence type="ECO:0000313" key="5">
    <source>
        <dbReference type="Proteomes" id="UP000241158"/>
    </source>
</evidence>
<organism evidence="4 5">
    <name type="scientific">Phyllobacterium endophyticum</name>
    <dbReference type="NCBI Taxonomy" id="1149773"/>
    <lineage>
        <taxon>Bacteria</taxon>
        <taxon>Pseudomonadati</taxon>
        <taxon>Pseudomonadota</taxon>
        <taxon>Alphaproteobacteria</taxon>
        <taxon>Hyphomicrobiales</taxon>
        <taxon>Phyllobacteriaceae</taxon>
        <taxon>Phyllobacterium</taxon>
    </lineage>
</organism>
<dbReference type="Pfam" id="PF06742">
    <property type="entry name" value="DUF1214"/>
    <property type="match status" value="1"/>
</dbReference>
<name>A0A2P7AUQ2_9HYPH</name>
<gene>
    <name evidence="4" type="ORF">CU100_09600</name>
</gene>
<sequence>MNIRNLTAAAIFGFSMLVGNATAFAAAGVVTVDNFTRAESDLYLGNIVKDGGFGKFLHRREPAAIDNQTVIRLNRDTLYSAAVFDLDAGPVTITLPDAGKRFMSLLAINEDHYISAVSYGGASTFTREQVGTRYFVTAIRTFVDPTDAKDVEQVHALQDAIKIGQPGGPGTFAVPEWDQATQKKVRDALLVLATTMPDFNKAFGSKDQVDPVRHLVASAAAWGGNPDKDATYLNVTPENNDGTAVYRLDVKDVPVDGFWSISLYNPAGYFAKNSYDAYSLNNVTANKSADGSIDIQFGGCDGKTLNCLPIMKGWNYTVRLYRPREEILNGAWKFPEPQVSK</sequence>
<proteinExistence type="predicted"/>
<dbReference type="SUPFAM" id="SSF160935">
    <property type="entry name" value="VPA0735-like"/>
    <property type="match status" value="1"/>
</dbReference>
<dbReference type="RefSeq" id="WP_106716372.1">
    <property type="nucleotide sequence ID" value="NZ_JACHXT010000001.1"/>
</dbReference>
<comment type="caution">
    <text evidence="4">The sequence shown here is derived from an EMBL/GenBank/DDBJ whole genome shotgun (WGS) entry which is preliminary data.</text>
</comment>
<protein>
    <submittedName>
        <fullName evidence="4">Carboxylesterase</fullName>
    </submittedName>
</protein>
<dbReference type="InterPro" id="IPR037050">
    <property type="entry name" value="DUF1254_sf"/>
</dbReference>
<dbReference type="Gene3D" id="2.60.40.1610">
    <property type="entry name" value="Domain of unknown function DUF1254"/>
    <property type="match status" value="1"/>
</dbReference>
<dbReference type="EMBL" id="PGGN01000002">
    <property type="protein sequence ID" value="PSH57931.1"/>
    <property type="molecule type" value="Genomic_DNA"/>
</dbReference>
<evidence type="ECO:0000259" key="2">
    <source>
        <dbReference type="Pfam" id="PF06742"/>
    </source>
</evidence>
<dbReference type="PANTHER" id="PTHR36509">
    <property type="entry name" value="BLL3101 PROTEIN"/>
    <property type="match status" value="1"/>
</dbReference>
<feature type="chain" id="PRO_5015162580" evidence="1">
    <location>
        <begin position="26"/>
        <end position="341"/>
    </location>
</feature>
<dbReference type="AlphaFoldDB" id="A0A2P7AUQ2"/>
<dbReference type="InterPro" id="IPR010621">
    <property type="entry name" value="DUF1214"/>
</dbReference>